<dbReference type="Proteomes" id="UP000293952">
    <property type="component" value="Unassembled WGS sequence"/>
</dbReference>
<organism evidence="2 3">
    <name type="scientific">Brumimicrobium glaciale</name>
    <dbReference type="NCBI Taxonomy" id="200475"/>
    <lineage>
        <taxon>Bacteria</taxon>
        <taxon>Pseudomonadati</taxon>
        <taxon>Bacteroidota</taxon>
        <taxon>Flavobacteriia</taxon>
        <taxon>Flavobacteriales</taxon>
        <taxon>Crocinitomicaceae</taxon>
        <taxon>Brumimicrobium</taxon>
    </lineage>
</organism>
<dbReference type="InterPro" id="IPR036291">
    <property type="entry name" value="NAD(P)-bd_dom_sf"/>
</dbReference>
<comment type="caution">
    <text evidence="2">The sequence shown here is derived from an EMBL/GenBank/DDBJ whole genome shotgun (WGS) entry which is preliminary data.</text>
</comment>
<keyword evidence="3" id="KW-1185">Reference proteome</keyword>
<dbReference type="Pfam" id="PF13561">
    <property type="entry name" value="adh_short_C2"/>
    <property type="match status" value="1"/>
</dbReference>
<dbReference type="EMBL" id="SETE01000007">
    <property type="protein sequence ID" value="RYM32139.1"/>
    <property type="molecule type" value="Genomic_DNA"/>
</dbReference>
<evidence type="ECO:0000313" key="2">
    <source>
        <dbReference type="EMBL" id="RYM32139.1"/>
    </source>
</evidence>
<dbReference type="InterPro" id="IPR002347">
    <property type="entry name" value="SDR_fam"/>
</dbReference>
<dbReference type="PANTHER" id="PTHR42760">
    <property type="entry name" value="SHORT-CHAIN DEHYDROGENASES/REDUCTASES FAMILY MEMBER"/>
    <property type="match status" value="1"/>
</dbReference>
<evidence type="ECO:0000313" key="3">
    <source>
        <dbReference type="Proteomes" id="UP000293952"/>
    </source>
</evidence>
<name>A0A4Q4KK06_9FLAO</name>
<gene>
    <name evidence="2" type="ORF">ERX46_15775</name>
</gene>
<dbReference type="SUPFAM" id="SSF51735">
    <property type="entry name" value="NAD(P)-binding Rossmann-fold domains"/>
    <property type="match status" value="1"/>
</dbReference>
<accession>A0A4Q4KK06</accession>
<dbReference type="RefSeq" id="WP_130094828.1">
    <property type="nucleotide sequence ID" value="NZ_SETE01000007.1"/>
</dbReference>
<sequence length="270" mass="29327">MGKKVMLITGGAGGLGVATGNKLKDYKIVVADYSDEVVNKAVEEYKNNGFDAVGFKSDITSKDEVKSLIEFTKKQGEFGGLVHTAGVSETVHDVDKIFNINLKGTALIVDAVYEIAEKDSSIVLFSSMMGHTIPPNDKYDEALRNSLASNSLDIVKEFVKDDSSIMYNFTKRGVMLIVADNVMRFGKKGSRINSISPGVIMTKMGLKAAEEHPEIINQMLSMTALGRTGEPDDIADVVKFMVSKESRFMTGTDILVDGGLIPSIKKQAKK</sequence>
<dbReference type="OrthoDB" id="9803333at2"/>
<dbReference type="Gene3D" id="3.40.50.720">
    <property type="entry name" value="NAD(P)-binding Rossmann-like Domain"/>
    <property type="match status" value="1"/>
</dbReference>
<dbReference type="CDD" id="cd05233">
    <property type="entry name" value="SDR_c"/>
    <property type="match status" value="1"/>
</dbReference>
<evidence type="ECO:0000256" key="1">
    <source>
        <dbReference type="ARBA" id="ARBA00006484"/>
    </source>
</evidence>
<dbReference type="Pfam" id="PF00106">
    <property type="entry name" value="adh_short"/>
    <property type="match status" value="1"/>
</dbReference>
<dbReference type="GO" id="GO:0016616">
    <property type="term" value="F:oxidoreductase activity, acting on the CH-OH group of donors, NAD or NADP as acceptor"/>
    <property type="evidence" value="ECO:0007669"/>
    <property type="project" value="TreeGrafter"/>
</dbReference>
<dbReference type="PRINTS" id="PR00081">
    <property type="entry name" value="GDHRDH"/>
</dbReference>
<protein>
    <submittedName>
        <fullName evidence="2">SDR family oxidoreductase</fullName>
    </submittedName>
</protein>
<comment type="similarity">
    <text evidence="1">Belongs to the short-chain dehydrogenases/reductases (SDR) family.</text>
</comment>
<dbReference type="AlphaFoldDB" id="A0A4Q4KK06"/>
<reference evidence="2 3" key="1">
    <citation type="submission" date="2019-02" db="EMBL/GenBank/DDBJ databases">
        <title>Genome sequence of the sea-ice species Brumimicrobium glaciale.</title>
        <authorList>
            <person name="Bowman J.P."/>
        </authorList>
    </citation>
    <scope>NUCLEOTIDE SEQUENCE [LARGE SCALE GENOMIC DNA]</scope>
    <source>
        <strain evidence="2 3">IC156</strain>
    </source>
</reference>
<proteinExistence type="inferred from homology"/>